<dbReference type="SUPFAM" id="SSF51338">
    <property type="entry name" value="Composite domain of metallo-dependent hydrolases"/>
    <property type="match status" value="1"/>
</dbReference>
<evidence type="ECO:0000256" key="2">
    <source>
        <dbReference type="ARBA" id="ARBA00022801"/>
    </source>
</evidence>
<evidence type="ECO:0000313" key="4">
    <source>
        <dbReference type="EMBL" id="RDI24380.1"/>
    </source>
</evidence>
<proteinExistence type="inferred from homology"/>
<keyword evidence="2 4" id="KW-0378">Hydrolase</keyword>
<dbReference type="PANTHER" id="PTHR43794:SF11">
    <property type="entry name" value="AMIDOHYDROLASE-RELATED DOMAIN-CONTAINING PROTEIN"/>
    <property type="match status" value="1"/>
</dbReference>
<gene>
    <name evidence="4" type="ORF">DFR41_105295</name>
</gene>
<dbReference type="AlphaFoldDB" id="A0A370FH65"/>
<dbReference type="Gene3D" id="3.20.20.140">
    <property type="entry name" value="Metal-dependent hydrolases"/>
    <property type="match status" value="1"/>
</dbReference>
<dbReference type="Pfam" id="PF01979">
    <property type="entry name" value="Amidohydro_1"/>
    <property type="match status" value="1"/>
</dbReference>
<name>A0A370FH65_9BURK</name>
<comment type="caution">
    <text evidence="4">The sequence shown here is derived from an EMBL/GenBank/DDBJ whole genome shotgun (WGS) entry which is preliminary data.</text>
</comment>
<dbReference type="InterPro" id="IPR011059">
    <property type="entry name" value="Metal-dep_hydrolase_composite"/>
</dbReference>
<evidence type="ECO:0000259" key="3">
    <source>
        <dbReference type="Pfam" id="PF01979"/>
    </source>
</evidence>
<organism evidence="4 5">
    <name type="scientific">Pseudacidovorax intermedius</name>
    <dbReference type="NCBI Taxonomy" id="433924"/>
    <lineage>
        <taxon>Bacteria</taxon>
        <taxon>Pseudomonadati</taxon>
        <taxon>Pseudomonadota</taxon>
        <taxon>Betaproteobacteria</taxon>
        <taxon>Burkholderiales</taxon>
        <taxon>Comamonadaceae</taxon>
        <taxon>Pseudacidovorax</taxon>
    </lineage>
</organism>
<dbReference type="NCBIfam" id="NF006056">
    <property type="entry name" value="PRK08204.1"/>
    <property type="match status" value="1"/>
</dbReference>
<reference evidence="4 5" key="1">
    <citation type="submission" date="2018-07" db="EMBL/GenBank/DDBJ databases">
        <title>Genomic Encyclopedia of Type Strains, Phase IV (KMG-IV): sequencing the most valuable type-strain genomes for metagenomic binning, comparative biology and taxonomic classification.</title>
        <authorList>
            <person name="Goeker M."/>
        </authorList>
    </citation>
    <scope>NUCLEOTIDE SEQUENCE [LARGE SCALE GENOMIC DNA]</scope>
    <source>
        <strain evidence="4 5">DSM 21352</strain>
    </source>
</reference>
<dbReference type="InterPro" id="IPR050287">
    <property type="entry name" value="MTA/SAH_deaminase"/>
</dbReference>
<comment type="similarity">
    <text evidence="1">Belongs to the metallo-dependent hydrolases superfamily. ATZ/TRZ family.</text>
</comment>
<dbReference type="RefSeq" id="WP_114803330.1">
    <property type="nucleotide sequence ID" value="NZ_QQAV01000005.1"/>
</dbReference>
<sequence length="473" mass="52106">MKRTLIEHAHVLSMDPAVGDFDDANVLVEGERIVAVGPGLDAGDAERIDGRGRIVTPGLVNAHIHTWEYQLRGIGADWVGFRDYVANMHGNLATRYGERDVYLGNLLGALNQLRNGTTTIVDWCHILRDAQMTDAALDALEESGIRAVFARGTVKPPEREGEVPYHKKPFPREEIERLRKGRLASDDRLVTLAMAILGPDWGEYDVAVHDIRLAREFGLINSAHTYGRKGKRVVEDGYPRLAAEGLLGPDHNIGHGNCFDERELKIVLDAGCTITATNLTEMLNYEQPAMLGRLVKHGATPSLGTDCDPYFNSSMLAVTRHAFLHQRELDNRSLWHEGAWPAKTQHSTLTRDALYWATMGGAKAFGLDGKTGSITPGKQADLVMFDCRGMNIFPALAGGNAAHIVVMYAETSDIENVMVAGRWAKRGGALCFDIGRLARLHEELMASRMRIFEQGSYKSVPVQRGAQPATFSI</sequence>
<accession>A0A370FH65</accession>
<dbReference type="InterPro" id="IPR006680">
    <property type="entry name" value="Amidohydro-rel"/>
</dbReference>
<dbReference type="SUPFAM" id="SSF51556">
    <property type="entry name" value="Metallo-dependent hydrolases"/>
    <property type="match status" value="1"/>
</dbReference>
<dbReference type="EMBL" id="QQAV01000005">
    <property type="protein sequence ID" value="RDI24380.1"/>
    <property type="molecule type" value="Genomic_DNA"/>
</dbReference>
<dbReference type="PANTHER" id="PTHR43794">
    <property type="entry name" value="AMINOHYDROLASE SSNA-RELATED"/>
    <property type="match status" value="1"/>
</dbReference>
<feature type="domain" description="Amidohydrolase-related" evidence="3">
    <location>
        <begin position="54"/>
        <end position="423"/>
    </location>
</feature>
<dbReference type="Proteomes" id="UP000255265">
    <property type="component" value="Unassembled WGS sequence"/>
</dbReference>
<dbReference type="OrthoDB" id="9807210at2"/>
<keyword evidence="5" id="KW-1185">Reference proteome</keyword>
<dbReference type="GO" id="GO:0016810">
    <property type="term" value="F:hydrolase activity, acting on carbon-nitrogen (but not peptide) bonds"/>
    <property type="evidence" value="ECO:0007669"/>
    <property type="project" value="InterPro"/>
</dbReference>
<evidence type="ECO:0000313" key="5">
    <source>
        <dbReference type="Proteomes" id="UP000255265"/>
    </source>
</evidence>
<evidence type="ECO:0000256" key="1">
    <source>
        <dbReference type="ARBA" id="ARBA00006745"/>
    </source>
</evidence>
<dbReference type="Gene3D" id="2.30.40.10">
    <property type="entry name" value="Urease, subunit C, domain 1"/>
    <property type="match status" value="1"/>
</dbReference>
<protein>
    <submittedName>
        <fullName evidence="4">Cytosine/adenosine deaminase-related metal-dependent hydrolase</fullName>
    </submittedName>
</protein>
<dbReference type="InterPro" id="IPR032466">
    <property type="entry name" value="Metal_Hydrolase"/>
</dbReference>